<dbReference type="Gene3D" id="1.20.1050.90">
    <property type="entry name" value="RecF/RecN/SMC, N-terminal domain"/>
    <property type="match status" value="1"/>
</dbReference>
<dbReference type="InterPro" id="IPR027417">
    <property type="entry name" value="P-loop_NTPase"/>
</dbReference>
<dbReference type="HAMAP" id="MF_00365">
    <property type="entry name" value="RecF"/>
    <property type="match status" value="1"/>
</dbReference>
<comment type="similarity">
    <text evidence="6 7">Belongs to the RecF family.</text>
</comment>
<dbReference type="GO" id="GO:0006302">
    <property type="term" value="P:double-strand break repair"/>
    <property type="evidence" value="ECO:0007669"/>
    <property type="project" value="InterPro"/>
</dbReference>
<evidence type="ECO:0000256" key="2">
    <source>
        <dbReference type="ARBA" id="ARBA00022705"/>
    </source>
</evidence>
<dbReference type="GO" id="GO:0005737">
    <property type="term" value="C:cytoplasm"/>
    <property type="evidence" value="ECO:0007669"/>
    <property type="project" value="UniProtKB-SubCell"/>
</dbReference>
<keyword evidence="4 6" id="KW-0067">ATP-binding</keyword>
<keyword evidence="2 6" id="KW-0235">DNA replication</keyword>
<reference evidence="9" key="2">
    <citation type="submission" date="2020-09" db="EMBL/GenBank/DDBJ databases">
        <authorList>
            <person name="Sun Q."/>
            <person name="Zhou Y."/>
        </authorList>
    </citation>
    <scope>NUCLEOTIDE SEQUENCE</scope>
    <source>
        <strain evidence="9">CGMCC 1.15725</strain>
    </source>
</reference>
<dbReference type="PANTHER" id="PTHR32182:SF0">
    <property type="entry name" value="DNA REPLICATION AND REPAIR PROTEIN RECF"/>
    <property type="match status" value="1"/>
</dbReference>
<dbReference type="InterPro" id="IPR038729">
    <property type="entry name" value="Rad50/SbcC_AAA"/>
</dbReference>
<feature type="domain" description="AAA+ ATPase" evidence="8">
    <location>
        <begin position="48"/>
        <end position="423"/>
    </location>
</feature>
<dbReference type="PROSITE" id="PS00618">
    <property type="entry name" value="RECF_2"/>
    <property type="match status" value="1"/>
</dbReference>
<organism evidence="9 10">
    <name type="scientific">Aliidongia dinghuensis</name>
    <dbReference type="NCBI Taxonomy" id="1867774"/>
    <lineage>
        <taxon>Bacteria</taxon>
        <taxon>Pseudomonadati</taxon>
        <taxon>Pseudomonadota</taxon>
        <taxon>Alphaproteobacteria</taxon>
        <taxon>Rhodospirillales</taxon>
        <taxon>Dongiaceae</taxon>
        <taxon>Aliidongia</taxon>
    </lineage>
</organism>
<dbReference type="InterPro" id="IPR003593">
    <property type="entry name" value="AAA+_ATPase"/>
</dbReference>
<keyword evidence="6 7" id="KW-0227">DNA damage</keyword>
<evidence type="ECO:0000256" key="1">
    <source>
        <dbReference type="ARBA" id="ARBA00022490"/>
    </source>
</evidence>
<evidence type="ECO:0000256" key="6">
    <source>
        <dbReference type="HAMAP-Rule" id="MF_00365"/>
    </source>
</evidence>
<evidence type="ECO:0000313" key="9">
    <source>
        <dbReference type="EMBL" id="GGF37868.1"/>
    </source>
</evidence>
<keyword evidence="3 6" id="KW-0547">Nucleotide-binding</keyword>
<dbReference type="GO" id="GO:0005524">
    <property type="term" value="F:ATP binding"/>
    <property type="evidence" value="ECO:0007669"/>
    <property type="project" value="UniProtKB-UniRule"/>
</dbReference>
<dbReference type="InterPro" id="IPR042174">
    <property type="entry name" value="RecF_2"/>
</dbReference>
<dbReference type="Gene3D" id="3.40.50.300">
    <property type="entry name" value="P-loop containing nucleotide triphosphate hydrolases"/>
    <property type="match status" value="1"/>
</dbReference>
<comment type="function">
    <text evidence="6 7">The RecF protein is involved in DNA metabolism; it is required for DNA replication and normal SOS inducibility. RecF binds preferentially to single-stranded, linear DNA. It also seems to bind ATP.</text>
</comment>
<dbReference type="InterPro" id="IPR018078">
    <property type="entry name" value="DNA-binding_RecF_CS"/>
</dbReference>
<keyword evidence="10" id="KW-1185">Reference proteome</keyword>
<keyword evidence="6 7" id="KW-0234">DNA repair</keyword>
<accession>A0A8J2YXS5</accession>
<dbReference type="GO" id="GO:0006260">
    <property type="term" value="P:DNA replication"/>
    <property type="evidence" value="ECO:0007669"/>
    <property type="project" value="UniProtKB-UniRule"/>
</dbReference>
<evidence type="ECO:0000256" key="7">
    <source>
        <dbReference type="RuleBase" id="RU000578"/>
    </source>
</evidence>
<keyword evidence="5 6" id="KW-0238">DNA-binding</keyword>
<feature type="binding site" evidence="6">
    <location>
        <begin position="56"/>
        <end position="63"/>
    </location>
    <ligand>
        <name>ATP</name>
        <dbReference type="ChEBI" id="CHEBI:30616"/>
    </ligand>
</feature>
<comment type="caution">
    <text evidence="9">The sequence shown here is derived from an EMBL/GenBank/DDBJ whole genome shotgun (WGS) entry which is preliminary data.</text>
</comment>
<evidence type="ECO:0000256" key="5">
    <source>
        <dbReference type="ARBA" id="ARBA00023125"/>
    </source>
</evidence>
<keyword evidence="1 6" id="KW-0963">Cytoplasm</keyword>
<dbReference type="GO" id="GO:0000731">
    <property type="term" value="P:DNA synthesis involved in DNA repair"/>
    <property type="evidence" value="ECO:0007669"/>
    <property type="project" value="TreeGrafter"/>
</dbReference>
<evidence type="ECO:0000256" key="3">
    <source>
        <dbReference type="ARBA" id="ARBA00022741"/>
    </source>
</evidence>
<name>A0A8J2YXS5_9PROT</name>
<proteinExistence type="inferred from homology"/>
<dbReference type="EMBL" id="BMJQ01000015">
    <property type="protein sequence ID" value="GGF37868.1"/>
    <property type="molecule type" value="Genomic_DNA"/>
</dbReference>
<reference evidence="9" key="1">
    <citation type="journal article" date="2014" name="Int. J. Syst. Evol. Microbiol.">
        <title>Complete genome sequence of Corynebacterium casei LMG S-19264T (=DSM 44701T), isolated from a smear-ripened cheese.</title>
        <authorList>
            <consortium name="US DOE Joint Genome Institute (JGI-PGF)"/>
            <person name="Walter F."/>
            <person name="Albersmeier A."/>
            <person name="Kalinowski J."/>
            <person name="Ruckert C."/>
        </authorList>
    </citation>
    <scope>NUCLEOTIDE SEQUENCE</scope>
    <source>
        <strain evidence="9">CGMCC 1.15725</strain>
    </source>
</reference>
<dbReference type="AlphaFoldDB" id="A0A8J2YXS5"/>
<evidence type="ECO:0000259" key="8">
    <source>
        <dbReference type="SMART" id="SM00382"/>
    </source>
</evidence>
<dbReference type="SUPFAM" id="SSF52540">
    <property type="entry name" value="P-loop containing nucleoside triphosphate hydrolases"/>
    <property type="match status" value="1"/>
</dbReference>
<sequence>MPDGIAGLPSTPVEAAPAACPANGAPVAVLRLDLTDFRSYASARLEVDARAVVLTGPNGAGKTNLLEAVSFLAPGRGLRRARLAEIDRRPELTGGEPDGEDPGGAHPWAVAARLATPDGLVAIGTGRDGSSESGDRRLVRVDGQALKGQAGLAGYLNLVWLTPQMDRLFQEGASPRRRFLDRLVFGYHPDHAERLAAYERALRERAKLLRAGGADPQWLAVLEETLAREGVAIAAARREITERLDAAAARPATMRPATVGQPGAFPAPRLGLDGGIEGWLDEMPALAVEDRLKAELAAHRRLDAEIGGAAVGPHRTDLKVRHAAKGAIAAECSTGEQKALLIAIVLAHARLQTGAKGTAPVLLLDEVAAHLDRTRRRALFDEIEALGSQAWLTGTDRELFAELGGRADFLTVADGMIQHDAPHA</sequence>
<dbReference type="Proteomes" id="UP000646365">
    <property type="component" value="Unassembled WGS sequence"/>
</dbReference>
<dbReference type="RefSeq" id="WP_189050922.1">
    <property type="nucleotide sequence ID" value="NZ_BMJQ01000015.1"/>
</dbReference>
<dbReference type="PROSITE" id="PS00617">
    <property type="entry name" value="RECF_1"/>
    <property type="match status" value="1"/>
</dbReference>
<dbReference type="InterPro" id="IPR001238">
    <property type="entry name" value="DNA-binding_RecF"/>
</dbReference>
<evidence type="ECO:0000256" key="4">
    <source>
        <dbReference type="ARBA" id="ARBA00022840"/>
    </source>
</evidence>
<dbReference type="Pfam" id="PF13476">
    <property type="entry name" value="AAA_23"/>
    <property type="match status" value="1"/>
</dbReference>
<dbReference type="NCBIfam" id="TIGR00611">
    <property type="entry name" value="recf"/>
    <property type="match status" value="1"/>
</dbReference>
<dbReference type="GO" id="GO:0003697">
    <property type="term" value="F:single-stranded DNA binding"/>
    <property type="evidence" value="ECO:0007669"/>
    <property type="project" value="UniProtKB-UniRule"/>
</dbReference>
<dbReference type="PANTHER" id="PTHR32182">
    <property type="entry name" value="DNA REPLICATION AND REPAIR PROTEIN RECF"/>
    <property type="match status" value="1"/>
</dbReference>
<gene>
    <name evidence="6 9" type="primary">recF</name>
    <name evidence="9" type="ORF">GCM10011611_50340</name>
</gene>
<dbReference type="GO" id="GO:0016887">
    <property type="term" value="F:ATP hydrolysis activity"/>
    <property type="evidence" value="ECO:0007669"/>
    <property type="project" value="InterPro"/>
</dbReference>
<keyword evidence="6 7" id="KW-0742">SOS response</keyword>
<dbReference type="GO" id="GO:0009432">
    <property type="term" value="P:SOS response"/>
    <property type="evidence" value="ECO:0007669"/>
    <property type="project" value="UniProtKB-UniRule"/>
</dbReference>
<evidence type="ECO:0000313" key="10">
    <source>
        <dbReference type="Proteomes" id="UP000646365"/>
    </source>
</evidence>
<comment type="subcellular location">
    <subcellularLocation>
        <location evidence="6 7">Cytoplasm</location>
    </subcellularLocation>
</comment>
<protein>
    <recommendedName>
        <fullName evidence="6 7">DNA replication and repair protein RecF</fullName>
    </recommendedName>
</protein>
<dbReference type="SMART" id="SM00382">
    <property type="entry name" value="AAA"/>
    <property type="match status" value="1"/>
</dbReference>